<dbReference type="RefSeq" id="WP_377212309.1">
    <property type="nucleotide sequence ID" value="NZ_JBHTJV010000005.1"/>
</dbReference>
<sequence>MAPPLLALRDTKLTFGSTPLLTGADLAVHAGERLCLVGRNGSGKSTLLKIAAGLVEADGGERFVQPGTTIRYLVQEPDLTPYDSIEAYVLDGLEEGDDLHRAARMMEALGLDGASVTTNLSGGEARRAALARALAPDPDVLLLDEPTNHLDLPAIEWLEQTLKACRSALVMISHDRRFLENLSRQTLWVDRGVTRLLAKSFASFEDWRDTLLEQEELDAHKLDRKIVREEHWVTHGVSGRRKRNMKRLGDLGALRQQRAERLKPQGSVSMTVVEAETSGKLVARVEGVSKSFEDRTLVRDFSTRIARGERLGIVGPNGVGKTTLVKLLIGELQPDEGKVIHGANLNMLVVDQKRTTLSPDMTVREALTGGGSDVVSVGDGTKHVQAYMKDFLFLPEQAGTPVHVLSGGERGRLVLAMQLRLPSNFLVLDEPTNDLDLETLDLLQEMISDYQGTVIVVSHDRDFLDRICTSVVVPEGEGQWQEYSGGYSDMLSQRGENPFAHKKTGGEKRGKEAVRAKPKTASSLKLTFKEQHALDTLPHEMEKLEGDIAKLNKALGEPNLFESNPARFNKLVDTLAERQAKLTESEETWLALEMKREELES</sequence>
<feature type="domain" description="ABC transporter" evidence="4">
    <location>
        <begin position="283"/>
        <end position="500"/>
    </location>
</feature>
<dbReference type="InterPro" id="IPR003439">
    <property type="entry name" value="ABC_transporter-like_ATP-bd"/>
</dbReference>
<keyword evidence="6" id="KW-1185">Reference proteome</keyword>
<reference evidence="6" key="1">
    <citation type="journal article" date="2019" name="Int. J. Syst. Evol. Microbiol.">
        <title>The Global Catalogue of Microorganisms (GCM) 10K type strain sequencing project: providing services to taxonomists for standard genome sequencing and annotation.</title>
        <authorList>
            <consortium name="The Broad Institute Genomics Platform"/>
            <consortium name="The Broad Institute Genome Sequencing Center for Infectious Disease"/>
            <person name="Wu L."/>
            <person name="Ma J."/>
        </authorList>
    </citation>
    <scope>NUCLEOTIDE SEQUENCE [LARGE SCALE GENOMIC DNA]</scope>
    <source>
        <strain evidence="6">CCUG 60023</strain>
    </source>
</reference>
<gene>
    <name evidence="5" type="ORF">ACFQ14_08555</name>
</gene>
<dbReference type="PANTHER" id="PTHR42855">
    <property type="entry name" value="ABC TRANSPORTER ATP-BINDING SUBUNIT"/>
    <property type="match status" value="1"/>
</dbReference>
<keyword evidence="2" id="KW-0547">Nucleotide-binding</keyword>
<organism evidence="5 6">
    <name type="scientific">Pseudahrensia aquimaris</name>
    <dbReference type="NCBI Taxonomy" id="744461"/>
    <lineage>
        <taxon>Bacteria</taxon>
        <taxon>Pseudomonadati</taxon>
        <taxon>Pseudomonadota</taxon>
        <taxon>Alphaproteobacteria</taxon>
        <taxon>Hyphomicrobiales</taxon>
        <taxon>Ahrensiaceae</taxon>
        <taxon>Pseudahrensia</taxon>
    </lineage>
</organism>
<dbReference type="Pfam" id="PF16326">
    <property type="entry name" value="ABC_tran_CTD"/>
    <property type="match status" value="1"/>
</dbReference>
<evidence type="ECO:0000256" key="1">
    <source>
        <dbReference type="ARBA" id="ARBA00005417"/>
    </source>
</evidence>
<evidence type="ECO:0000256" key="3">
    <source>
        <dbReference type="ARBA" id="ARBA00022840"/>
    </source>
</evidence>
<dbReference type="GO" id="GO:0005524">
    <property type="term" value="F:ATP binding"/>
    <property type="evidence" value="ECO:0007669"/>
    <property type="project" value="UniProtKB-KW"/>
</dbReference>
<dbReference type="Gene3D" id="1.10.287.380">
    <property type="entry name" value="Valyl-tRNA synthetase, C-terminal domain"/>
    <property type="match status" value="1"/>
</dbReference>
<evidence type="ECO:0000259" key="4">
    <source>
        <dbReference type="PROSITE" id="PS50893"/>
    </source>
</evidence>
<dbReference type="InterPro" id="IPR027417">
    <property type="entry name" value="P-loop_NTPase"/>
</dbReference>
<feature type="domain" description="ABC transporter" evidence="4">
    <location>
        <begin position="6"/>
        <end position="216"/>
    </location>
</feature>
<dbReference type="PANTHER" id="PTHR42855:SF1">
    <property type="entry name" value="ABC TRANSPORTER DOMAIN-CONTAINING PROTEIN"/>
    <property type="match status" value="1"/>
</dbReference>
<dbReference type="PROSITE" id="PS00211">
    <property type="entry name" value="ABC_TRANSPORTER_1"/>
    <property type="match status" value="1"/>
</dbReference>
<dbReference type="SUPFAM" id="SSF52540">
    <property type="entry name" value="P-loop containing nucleoside triphosphate hydrolases"/>
    <property type="match status" value="2"/>
</dbReference>
<evidence type="ECO:0000313" key="6">
    <source>
        <dbReference type="Proteomes" id="UP001597101"/>
    </source>
</evidence>
<dbReference type="InterPro" id="IPR017871">
    <property type="entry name" value="ABC_transporter-like_CS"/>
</dbReference>
<name>A0ABW3FGR2_9HYPH</name>
<evidence type="ECO:0000256" key="2">
    <source>
        <dbReference type="ARBA" id="ARBA00022741"/>
    </source>
</evidence>
<dbReference type="SMART" id="SM00382">
    <property type="entry name" value="AAA"/>
    <property type="match status" value="2"/>
</dbReference>
<evidence type="ECO:0000313" key="5">
    <source>
        <dbReference type="EMBL" id="MFD0916455.1"/>
    </source>
</evidence>
<dbReference type="PROSITE" id="PS50893">
    <property type="entry name" value="ABC_TRANSPORTER_2"/>
    <property type="match status" value="2"/>
</dbReference>
<dbReference type="InterPro" id="IPR051309">
    <property type="entry name" value="ABCF_ATPase"/>
</dbReference>
<dbReference type="InterPro" id="IPR037118">
    <property type="entry name" value="Val-tRNA_synth_C_sf"/>
</dbReference>
<dbReference type="Gene3D" id="3.40.50.300">
    <property type="entry name" value="P-loop containing nucleotide triphosphate hydrolases"/>
    <property type="match status" value="2"/>
</dbReference>
<keyword evidence="3 5" id="KW-0067">ATP-binding</keyword>
<dbReference type="CDD" id="cd03221">
    <property type="entry name" value="ABCF_EF-3"/>
    <property type="match status" value="2"/>
</dbReference>
<proteinExistence type="inferred from homology"/>
<protein>
    <submittedName>
        <fullName evidence="5">ABC-F family ATP-binding cassette domain-containing protein</fullName>
    </submittedName>
</protein>
<dbReference type="Proteomes" id="UP001597101">
    <property type="component" value="Unassembled WGS sequence"/>
</dbReference>
<dbReference type="Pfam" id="PF00005">
    <property type="entry name" value="ABC_tran"/>
    <property type="match status" value="2"/>
</dbReference>
<accession>A0ABW3FGR2</accession>
<comment type="similarity">
    <text evidence="1">Belongs to the ABC transporter superfamily.</text>
</comment>
<dbReference type="EMBL" id="JBHTJV010000005">
    <property type="protein sequence ID" value="MFD0916455.1"/>
    <property type="molecule type" value="Genomic_DNA"/>
</dbReference>
<dbReference type="InterPro" id="IPR032524">
    <property type="entry name" value="ABC_tran_C"/>
</dbReference>
<dbReference type="InterPro" id="IPR003593">
    <property type="entry name" value="AAA+_ATPase"/>
</dbReference>
<comment type="caution">
    <text evidence="5">The sequence shown here is derived from an EMBL/GenBank/DDBJ whole genome shotgun (WGS) entry which is preliminary data.</text>
</comment>